<keyword evidence="2" id="KW-1185">Reference proteome</keyword>
<evidence type="ECO:0000313" key="1">
    <source>
        <dbReference type="EMBL" id="UXH43430.1"/>
    </source>
</evidence>
<sequence length="591" mass="67832">MVLVQEKYKIETLDSKSGIKSLRINSLLVHSKYAPIEEAKKIVNSSYKKNHLHILFGIGLGYLADSIIEKMSESDRLIIIEPDEEVYELAFKFNKLSITSCPNVSICLGKDLTLFESLLNSGFQEYMGRFTIIETPNYQKLYPALYKKCLEISKDQLLMEVINNNTRHIFSQKWQENYTSNLYSAFTSHNIEDLTGKLNCPIVIASGGPSLTKQLPLLKVNCDKVFLICAGSTINSLLNEGITPNLVVTVDGGEPNYTHFEDIDISHIPMAYPLIVHKKIPALHNGKQFTFNISDHTLMNKWTNKLLQRENGFIQTGHSVANFSLDIAMKLTTAPVALIGQDLAYTNNQTHASGNKGKYGIDKEKEKQRKMYYTEGYNGEKVLTDYVFNGMQKGFEQYVNMVGGQKHRLFNCTEGGVKISGFQQVPFKQFLDSYCKVSKKTTLIDALPDINERSNEEWNQFRIEVEELLCIHEEIIHLTDEVNTILAEIKENNFLFDTISNERLSQYENELKEYLHNEFLFYILRPVIFKVQHSYLEQDNESFEDSNKRVYNKTSLLFEGIKESTKISHSFLLELLDKLSENEKKRDKNVT</sequence>
<organism evidence="1 2">
    <name type="scientific">Rossellomorea vietnamensis</name>
    <dbReference type="NCBI Taxonomy" id="218284"/>
    <lineage>
        <taxon>Bacteria</taxon>
        <taxon>Bacillati</taxon>
        <taxon>Bacillota</taxon>
        <taxon>Bacilli</taxon>
        <taxon>Bacillales</taxon>
        <taxon>Bacillaceae</taxon>
        <taxon>Rossellomorea</taxon>
    </lineage>
</organism>
<reference evidence="1" key="1">
    <citation type="submission" date="2022-09" db="EMBL/GenBank/DDBJ databases">
        <title>Complete genome sequence of Rossellomorea vietnamensis strain RL-WG62, a newly isolated PGPR with the potential for plant salinity stress alleviation.</title>
        <authorList>
            <person name="Ren L."/>
            <person name="Wang G."/>
            <person name="Hu H."/>
        </authorList>
    </citation>
    <scope>NUCLEOTIDE SEQUENCE</scope>
    <source>
        <strain evidence="1">RL-WG62</strain>
    </source>
</reference>
<accession>A0ACD4C489</accession>
<dbReference type="Proteomes" id="UP001064027">
    <property type="component" value="Chromosome"/>
</dbReference>
<protein>
    <submittedName>
        <fullName evidence="1">DUF115 domain-containing protein</fullName>
    </submittedName>
</protein>
<proteinExistence type="predicted"/>
<name>A0ACD4C489_9BACI</name>
<dbReference type="EMBL" id="CP104558">
    <property type="protein sequence ID" value="UXH43430.1"/>
    <property type="molecule type" value="Genomic_DNA"/>
</dbReference>
<gene>
    <name evidence="1" type="ORF">N5C46_17425</name>
</gene>
<evidence type="ECO:0000313" key="2">
    <source>
        <dbReference type="Proteomes" id="UP001064027"/>
    </source>
</evidence>